<keyword evidence="6" id="KW-0964">Secreted</keyword>
<dbReference type="InterPro" id="IPR024973">
    <property type="entry name" value="ESPR"/>
</dbReference>
<dbReference type="GO" id="GO:0042597">
    <property type="term" value="C:periplasmic space"/>
    <property type="evidence" value="ECO:0007669"/>
    <property type="project" value="UniProtKB-SubCell"/>
</dbReference>
<accession>A0A379QAM4</accession>
<dbReference type="Proteomes" id="UP000254773">
    <property type="component" value="Unassembled WGS sequence"/>
</dbReference>
<proteinExistence type="predicted"/>
<organism evidence="20 21">
    <name type="scientific">Salmonella enterica</name>
    <name type="common">Salmonella choleraesuis</name>
    <dbReference type="NCBI Taxonomy" id="28901"/>
    <lineage>
        <taxon>Bacteria</taxon>
        <taxon>Pseudomonadati</taxon>
        <taxon>Pseudomonadota</taxon>
        <taxon>Gammaproteobacteria</taxon>
        <taxon>Enterobacterales</taxon>
        <taxon>Enterobacteriaceae</taxon>
        <taxon>Salmonella</taxon>
    </lineage>
</organism>
<evidence type="ECO:0000256" key="3">
    <source>
        <dbReference type="ARBA" id="ARBA00004571"/>
    </source>
</evidence>
<keyword evidence="5" id="KW-1134">Transmembrane beta strand</keyword>
<evidence type="ECO:0000256" key="5">
    <source>
        <dbReference type="ARBA" id="ARBA00022452"/>
    </source>
</evidence>
<evidence type="ECO:0000256" key="15">
    <source>
        <dbReference type="ARBA" id="ARBA00023145"/>
    </source>
</evidence>
<dbReference type="Pfam" id="PF03797">
    <property type="entry name" value="Autotransporter"/>
    <property type="match status" value="1"/>
</dbReference>
<dbReference type="InterPro" id="IPR005546">
    <property type="entry name" value="Autotransporte_beta"/>
</dbReference>
<keyword evidence="13" id="KW-0843">Virulence</keyword>
<dbReference type="Gene3D" id="2.160.20.20">
    <property type="match status" value="1"/>
</dbReference>
<dbReference type="InterPro" id="IPR050909">
    <property type="entry name" value="Bact_Autotransporter_VF"/>
</dbReference>
<evidence type="ECO:0000256" key="12">
    <source>
        <dbReference type="ARBA" id="ARBA00022825"/>
    </source>
</evidence>
<dbReference type="InterPro" id="IPR030396">
    <property type="entry name" value="Peptidase_S6_dom"/>
</dbReference>
<keyword evidence="14 17" id="KW-0472">Membrane</keyword>
<dbReference type="Pfam" id="PF02395">
    <property type="entry name" value="Peptidase_S6"/>
    <property type="match status" value="1"/>
</dbReference>
<evidence type="ECO:0000313" key="20">
    <source>
        <dbReference type="EMBL" id="SUF38322.1"/>
    </source>
</evidence>
<dbReference type="InterPro" id="IPR012332">
    <property type="entry name" value="Autotransporter_pectin_lyase_C"/>
</dbReference>
<dbReference type="EMBL" id="UGWI01000001">
    <property type="protein sequence ID" value="SUF38322.1"/>
    <property type="molecule type" value="Genomic_DNA"/>
</dbReference>
<dbReference type="PRINTS" id="PR00921">
    <property type="entry name" value="IGASERPTASE"/>
</dbReference>
<keyword evidence="10" id="KW-0574">Periplasm</keyword>
<evidence type="ECO:0000259" key="18">
    <source>
        <dbReference type="PROSITE" id="PS51208"/>
    </source>
</evidence>
<dbReference type="Gene3D" id="2.40.10.120">
    <property type="match status" value="1"/>
</dbReference>
<dbReference type="InterPro" id="IPR011050">
    <property type="entry name" value="Pectin_lyase_fold/virulence"/>
</dbReference>
<dbReference type="GO" id="GO:0009986">
    <property type="term" value="C:cell surface"/>
    <property type="evidence" value="ECO:0007669"/>
    <property type="project" value="UniProtKB-SubCell"/>
</dbReference>
<dbReference type="InterPro" id="IPR057393">
    <property type="entry name" value="PIC_HAP1_IgA0_b-sol2"/>
</dbReference>
<dbReference type="Gene3D" id="3.30.160.280">
    <property type="match status" value="1"/>
</dbReference>
<evidence type="ECO:0000256" key="11">
    <source>
        <dbReference type="ARBA" id="ARBA00022801"/>
    </source>
</evidence>
<evidence type="ECO:0000256" key="8">
    <source>
        <dbReference type="ARBA" id="ARBA00022692"/>
    </source>
</evidence>
<dbReference type="GO" id="GO:0006508">
    <property type="term" value="P:proteolysis"/>
    <property type="evidence" value="ECO:0007669"/>
    <property type="project" value="UniProtKB-KW"/>
</dbReference>
<dbReference type="EC" id="3.4.21.-" evidence="20"/>
<evidence type="ECO:0000256" key="2">
    <source>
        <dbReference type="ARBA" id="ARBA00004418"/>
    </source>
</evidence>
<evidence type="ECO:0000256" key="14">
    <source>
        <dbReference type="ARBA" id="ARBA00023136"/>
    </source>
</evidence>
<evidence type="ECO:0000256" key="1">
    <source>
        <dbReference type="ARBA" id="ARBA00004241"/>
    </source>
</evidence>
<comment type="subcellular location">
    <subcellularLocation>
        <location evidence="3">Cell outer membrane</location>
        <topology evidence="3">Multi-pass membrane protein</topology>
    </subcellularLocation>
    <subcellularLocation>
        <location evidence="1">Cell surface</location>
    </subcellularLocation>
    <subcellularLocation>
        <location evidence="2">Periplasm</location>
    </subcellularLocation>
    <subcellularLocation>
        <location evidence="4">Secreted</location>
    </subcellularLocation>
</comment>
<dbReference type="SMART" id="SM00869">
    <property type="entry name" value="Autotransporter"/>
    <property type="match status" value="1"/>
</dbReference>
<keyword evidence="11 20" id="KW-0378">Hydrolase</keyword>
<evidence type="ECO:0000256" key="6">
    <source>
        <dbReference type="ARBA" id="ARBA00022525"/>
    </source>
</evidence>
<dbReference type="SUPFAM" id="SSF51126">
    <property type="entry name" value="Pectin lyase-like"/>
    <property type="match status" value="1"/>
</dbReference>
<dbReference type="SUPFAM" id="SSF103515">
    <property type="entry name" value="Autotransporter"/>
    <property type="match status" value="1"/>
</dbReference>
<dbReference type="InterPro" id="IPR036709">
    <property type="entry name" value="Autotransporte_beta_dom_sf"/>
</dbReference>
<keyword evidence="16" id="KW-0998">Cell outer membrane</keyword>
<evidence type="ECO:0000256" key="9">
    <source>
        <dbReference type="ARBA" id="ARBA00022729"/>
    </source>
</evidence>
<evidence type="ECO:0000256" key="10">
    <source>
        <dbReference type="ARBA" id="ARBA00022764"/>
    </source>
</evidence>
<evidence type="ECO:0000256" key="17">
    <source>
        <dbReference type="SAM" id="Phobius"/>
    </source>
</evidence>
<dbReference type="PROSITE" id="PS51208">
    <property type="entry name" value="AUTOTRANSPORTER"/>
    <property type="match status" value="1"/>
</dbReference>
<gene>
    <name evidence="20" type="primary">hbp</name>
    <name evidence="20" type="ORF">NCTC9854_02640</name>
</gene>
<protein>
    <submittedName>
        <fullName evidence="20">Hemoglobin protease</fullName>
        <ecNumber evidence="20">3.4.21.-</ecNumber>
    </submittedName>
</protein>
<keyword evidence="17" id="KW-1133">Transmembrane helix</keyword>
<feature type="domain" description="Autotransporter" evidence="18">
    <location>
        <begin position="1120"/>
        <end position="1386"/>
    </location>
</feature>
<dbReference type="GO" id="GO:0005576">
    <property type="term" value="C:extracellular region"/>
    <property type="evidence" value="ECO:0007669"/>
    <property type="project" value="UniProtKB-SubCell"/>
</dbReference>
<dbReference type="InterPro" id="IPR006315">
    <property type="entry name" value="OM_autotransptr_brl_dom"/>
</dbReference>
<sequence>MNKIYALKYSVRQGALVPVSELATHIKKSSRTRTGLIKKLIPSVIINTLLLGYSISSLASVVRYDIPYQTIRDFAENKGQFTPGSINIPVYNKAGAVIGYLNNAPMPDFSSANHQSAVATLVSPQYIVSVKHNGGYQSVSFGDGENGYRLVDRNNQPGRDFHAPRLNKVVTEVEPSLMTQSGMVSGAYSDKDRYPAFYRIGSGTQEIKDTNGHITSISGAYSYLTGGTAGSPGSYNQGQMISTNTNKQLYSLAQGPMGTHPRSGDSGSPLFAYDSVLQKWVIVGVDSSGGDGGTNWTVVDANFVNQSIQDDTVAPVTFMAGQGPLRWTFDSIDGTGALTQQETAYQMHGQKGADLNAGKNLVFNGADGQIVLEDTVNQGAGTLSFNRNYTVFTTNGSTWKGAGLDIIRGAEVNWQVNGVQGDNLHKIGEGVLKVNGIGINPGGLKVGDGTVILAQRPDEDGKVQAFSSLNIASGRPTVILTDSRQVNPDNISWGFRGGRLDINGNNLTFHKINAADNGANIINTSDTFATVSIKPLTDMTVTINDWDKNKSTGGAAGLLYKYNNPYAHTVDYFIQKKKGYGYYPVNQSDNDSWEYVGHNEMQAVERVKSRRPVDDRIYHGNITGNIHLNIDTSHSNGGVIFDGNIDTPDGELMQSGGQLTFQGHPVIHAYNGNWLTDKLKSLGDDSVRNQPTSFDQPDWENRTFRLKALLLDKTDFGLARNASLNGDIKAVHSSVTLGTPNLYIDLNDGNGTKVTPQKGTSVAGQEADMSRYAGKVTLSELSTLDVREIFTGSIQSQDSAVIVSSRHAKLDDYSRFGNTSLTLQEGARLTAIGGWWSDSDVIVGPAATLSLAGAPAGSLPGQVSPAFYSTNYGAGYLLDVGSELQFSPYTFVTGDIRAEGDANITIGNSENVALADNLPREEQMMYSLFNGFRNVYSGNVSAPQGRMAMTDTQWQMPGDSRIGTLRMTRSLSGFTGRGFHTLTTDTLQASQSAFALRTDLKDSDKIVVNQKAEGRDNTLFVNFLKKPSGQESLNIPLVSAPAGTNPAMFKAAERVTGFSLVTPILRTTERDGKIQWVLDGFKSAPDKGSATSANSFMGMGYKNFMTEVNNLNKRMGDLRDTQGEDGMWVRIMNGAGTGDAGYSDRYTHLQTGFDKKHRLSGADLFTGVLMSYTDSSASGRAYSGDTHSLGGGLYASVMFDSGIYMDVIGKYIHHDNDYNAGFASLGKRNYGTHSWYAGLEGGYRYHLTESLYIEPQAELVYGTVSGTTLKWNDSGMDVSMRSKTYNPLIGRTGVAIGKTLSGKGWSITARTGVDYQFDLVANGETALRDASGEKRFTGEKDSRMLYNVGLNAQVKDNVRFGLELEQSAFGKYNVDHAINANFRYMF</sequence>
<dbReference type="GO" id="GO:0009279">
    <property type="term" value="C:cell outer membrane"/>
    <property type="evidence" value="ECO:0007669"/>
    <property type="project" value="UniProtKB-SubCell"/>
</dbReference>
<keyword evidence="12" id="KW-0720">Serine protease</keyword>
<keyword evidence="15" id="KW-0865">Zymogen</keyword>
<dbReference type="InterPro" id="IPR000710">
    <property type="entry name" value="Peptidase_S6"/>
</dbReference>
<dbReference type="Pfam" id="PF24078">
    <property type="entry name" value="Beta-sol_PIC_HAP1_IgA0_2nd"/>
    <property type="match status" value="1"/>
</dbReference>
<feature type="domain" description="Peptidase S6" evidence="19">
    <location>
        <begin position="60"/>
        <end position="306"/>
    </location>
</feature>
<dbReference type="Pfam" id="PF13018">
    <property type="entry name" value="ESPR"/>
    <property type="match status" value="1"/>
</dbReference>
<name>A0A379QAM4_SALER</name>
<keyword evidence="8 17" id="KW-0812">Transmembrane</keyword>
<dbReference type="GO" id="GO:0004252">
    <property type="term" value="F:serine-type endopeptidase activity"/>
    <property type="evidence" value="ECO:0007669"/>
    <property type="project" value="InterPro"/>
</dbReference>
<feature type="transmembrane region" description="Helical" evidence="17">
    <location>
        <begin position="40"/>
        <end position="62"/>
    </location>
</feature>
<dbReference type="Gene3D" id="2.40.128.130">
    <property type="entry name" value="Autotransporter beta-domain"/>
    <property type="match status" value="1"/>
</dbReference>
<keyword evidence="7 20" id="KW-0645">Protease</keyword>
<dbReference type="PROSITE" id="PS51691">
    <property type="entry name" value="PEPTIDASE_S6"/>
    <property type="match status" value="1"/>
</dbReference>
<evidence type="ECO:0000259" key="19">
    <source>
        <dbReference type="PROSITE" id="PS51691"/>
    </source>
</evidence>
<evidence type="ECO:0000313" key="21">
    <source>
        <dbReference type="Proteomes" id="UP000254773"/>
    </source>
</evidence>
<evidence type="ECO:0000256" key="16">
    <source>
        <dbReference type="ARBA" id="ARBA00023237"/>
    </source>
</evidence>
<evidence type="ECO:0000256" key="7">
    <source>
        <dbReference type="ARBA" id="ARBA00022670"/>
    </source>
</evidence>
<dbReference type="NCBIfam" id="TIGR01414">
    <property type="entry name" value="autotrans_barl"/>
    <property type="match status" value="1"/>
</dbReference>
<evidence type="ECO:0000256" key="4">
    <source>
        <dbReference type="ARBA" id="ARBA00004613"/>
    </source>
</evidence>
<dbReference type="PANTHER" id="PTHR12338">
    <property type="entry name" value="AUTOTRANSPORTER"/>
    <property type="match status" value="1"/>
</dbReference>
<dbReference type="PANTHER" id="PTHR12338:SF9">
    <property type="entry name" value="IMMUNOGLOBULIN A1 PROTEASE AUTOTRANSPORTER"/>
    <property type="match status" value="1"/>
</dbReference>
<keyword evidence="9" id="KW-0732">Signal</keyword>
<evidence type="ECO:0000256" key="13">
    <source>
        <dbReference type="ARBA" id="ARBA00023026"/>
    </source>
</evidence>
<reference evidence="20 21" key="1">
    <citation type="submission" date="2018-06" db="EMBL/GenBank/DDBJ databases">
        <authorList>
            <consortium name="Pathogen Informatics"/>
            <person name="Doyle S."/>
        </authorList>
    </citation>
    <scope>NUCLEOTIDE SEQUENCE [LARGE SCALE GENOMIC DNA]</scope>
    <source>
        <strain evidence="20 21">NCTC9854</strain>
    </source>
</reference>